<evidence type="ECO:0000256" key="1">
    <source>
        <dbReference type="SAM" id="Phobius"/>
    </source>
</evidence>
<comment type="caution">
    <text evidence="2">The sequence shown here is derived from an EMBL/GenBank/DDBJ whole genome shotgun (WGS) entry which is preliminary data.</text>
</comment>
<keyword evidence="1" id="KW-1133">Transmembrane helix</keyword>
<evidence type="ECO:0000313" key="2">
    <source>
        <dbReference type="EMBL" id="PWD51138.1"/>
    </source>
</evidence>
<reference evidence="2 3" key="1">
    <citation type="submission" date="2018-03" db="EMBL/GenBank/DDBJ databases">
        <title>Genome assembly of novel Miniimonas species PCH200.</title>
        <authorList>
            <person name="Thakur V."/>
            <person name="Kumar V."/>
            <person name="Singh D."/>
        </authorList>
    </citation>
    <scope>NUCLEOTIDE SEQUENCE [LARGE SCALE GENOMIC DNA]</scope>
    <source>
        <strain evidence="2 3">PCH200</strain>
    </source>
</reference>
<feature type="transmembrane region" description="Helical" evidence="1">
    <location>
        <begin position="97"/>
        <end position="115"/>
    </location>
</feature>
<dbReference type="AlphaFoldDB" id="A0A2U1ZVY1"/>
<dbReference type="Proteomes" id="UP000245166">
    <property type="component" value="Unassembled WGS sequence"/>
</dbReference>
<feature type="transmembrane region" description="Helical" evidence="1">
    <location>
        <begin position="45"/>
        <end position="66"/>
    </location>
</feature>
<keyword evidence="1" id="KW-0812">Transmembrane</keyword>
<organism evidence="2 3">
    <name type="scientific">Serinibacter arcticus</name>
    <dbReference type="NCBI Taxonomy" id="1655435"/>
    <lineage>
        <taxon>Bacteria</taxon>
        <taxon>Bacillati</taxon>
        <taxon>Actinomycetota</taxon>
        <taxon>Actinomycetes</taxon>
        <taxon>Micrococcales</taxon>
        <taxon>Beutenbergiaceae</taxon>
        <taxon>Serinibacter</taxon>
    </lineage>
</organism>
<dbReference type="RefSeq" id="WP_109229519.1">
    <property type="nucleotide sequence ID" value="NZ_PYHR01000002.1"/>
</dbReference>
<proteinExistence type="predicted"/>
<feature type="transmembrane region" description="Helical" evidence="1">
    <location>
        <begin position="121"/>
        <end position="143"/>
    </location>
</feature>
<name>A0A2U1ZVY1_9MICO</name>
<feature type="transmembrane region" description="Helical" evidence="1">
    <location>
        <begin position="20"/>
        <end position="39"/>
    </location>
</feature>
<evidence type="ECO:0000313" key="3">
    <source>
        <dbReference type="Proteomes" id="UP000245166"/>
    </source>
</evidence>
<accession>A0A2U1ZVY1</accession>
<protein>
    <submittedName>
        <fullName evidence="2">Uncharacterized protein</fullName>
    </submittedName>
</protein>
<gene>
    <name evidence="2" type="ORF">C8046_11270</name>
</gene>
<dbReference type="EMBL" id="PYHR01000002">
    <property type="protein sequence ID" value="PWD51138.1"/>
    <property type="molecule type" value="Genomic_DNA"/>
</dbReference>
<keyword evidence="3" id="KW-1185">Reference proteome</keyword>
<sequence>MPSDTSRTRTADRTGLRRQLVWTGLAVVVLIAVAAPLLANGDGDTAAGVLTGGGLVVAAGLAATWWSRRRADRAGTATRVLGGTPDERDSAVFTRTAAVTGVAALAFAAAGSLAVSFGVDAATIVSALPFALLVTVAITFVVVNRRT</sequence>
<keyword evidence="1" id="KW-0472">Membrane</keyword>